<feature type="domain" description="SPX" evidence="7">
    <location>
        <begin position="448"/>
        <end position="625"/>
    </location>
</feature>
<evidence type="ECO:0000256" key="4">
    <source>
        <dbReference type="SAM" id="MobiDB-lite"/>
    </source>
</evidence>
<evidence type="ECO:0000256" key="1">
    <source>
        <dbReference type="ARBA" id="ARBA00022737"/>
    </source>
</evidence>
<feature type="repeat" description="ANK" evidence="3">
    <location>
        <begin position="900"/>
        <end position="933"/>
    </location>
</feature>
<dbReference type="PANTHER" id="PTHR16461:SF5">
    <property type="entry name" value="TOLL-INTERACTING PROTEIN"/>
    <property type="match status" value="1"/>
</dbReference>
<dbReference type="InterPro" id="IPR003892">
    <property type="entry name" value="CUE"/>
</dbReference>
<dbReference type="Gene3D" id="1.10.8.10">
    <property type="entry name" value="DNA helicase RuvA subunit, C-terminal domain"/>
    <property type="match status" value="1"/>
</dbReference>
<dbReference type="GO" id="GO:0008081">
    <property type="term" value="F:phosphoric diester hydrolase activity"/>
    <property type="evidence" value="ECO:0007669"/>
    <property type="project" value="InterPro"/>
</dbReference>
<feature type="compositionally biased region" description="Basic and acidic residues" evidence="4">
    <location>
        <begin position="272"/>
        <end position="290"/>
    </location>
</feature>
<evidence type="ECO:0000313" key="9">
    <source>
        <dbReference type="EMBL" id="KAK4180307.1"/>
    </source>
</evidence>
<feature type="region of interest" description="Disordered" evidence="4">
    <location>
        <begin position="1"/>
        <end position="82"/>
    </location>
</feature>
<evidence type="ECO:0000259" key="7">
    <source>
        <dbReference type="PROSITE" id="PS51382"/>
    </source>
</evidence>
<accession>A0AAN7AC66</accession>
<dbReference type="SMART" id="SM00248">
    <property type="entry name" value="ANK"/>
    <property type="match status" value="8"/>
</dbReference>
<feature type="compositionally biased region" description="Low complexity" evidence="4">
    <location>
        <begin position="37"/>
        <end position="62"/>
    </location>
</feature>
<feature type="repeat" description="ANK" evidence="3">
    <location>
        <begin position="935"/>
        <end position="967"/>
    </location>
</feature>
<evidence type="ECO:0000313" key="10">
    <source>
        <dbReference type="Proteomes" id="UP001302321"/>
    </source>
</evidence>
<feature type="repeat" description="ANK" evidence="3">
    <location>
        <begin position="835"/>
        <end position="867"/>
    </location>
</feature>
<comment type="caution">
    <text evidence="9">The sequence shown here is derived from an EMBL/GenBank/DDBJ whole genome shotgun (WGS) entry which is preliminary data.</text>
</comment>
<dbReference type="InterPro" id="IPR004331">
    <property type="entry name" value="SPX_dom"/>
</dbReference>
<dbReference type="Proteomes" id="UP001302321">
    <property type="component" value="Unassembled WGS sequence"/>
</dbReference>
<evidence type="ECO:0000259" key="8">
    <source>
        <dbReference type="PROSITE" id="PS51704"/>
    </source>
</evidence>
<feature type="compositionally biased region" description="Pro residues" evidence="4">
    <location>
        <begin position="128"/>
        <end position="137"/>
    </location>
</feature>
<feature type="repeat" description="ANK" evidence="3">
    <location>
        <begin position="868"/>
        <end position="900"/>
    </location>
</feature>
<feature type="compositionally biased region" description="Polar residues" evidence="4">
    <location>
        <begin position="309"/>
        <end position="318"/>
    </location>
</feature>
<dbReference type="Gene3D" id="3.20.20.190">
    <property type="entry name" value="Phosphatidylinositol (PI) phosphodiesterase"/>
    <property type="match status" value="1"/>
</dbReference>
<dbReference type="InterPro" id="IPR030395">
    <property type="entry name" value="GP_PDE_dom"/>
</dbReference>
<dbReference type="SMART" id="SM00546">
    <property type="entry name" value="CUE"/>
    <property type="match status" value="1"/>
</dbReference>
<feature type="region of interest" description="Disordered" evidence="4">
    <location>
        <begin position="249"/>
        <end position="416"/>
    </location>
</feature>
<dbReference type="SUPFAM" id="SSF46934">
    <property type="entry name" value="UBA-like"/>
    <property type="match status" value="1"/>
</dbReference>
<dbReference type="CDD" id="cd14372">
    <property type="entry name" value="CUE_Cue5p_like"/>
    <property type="match status" value="1"/>
</dbReference>
<feature type="domain" description="CUE" evidence="6">
    <location>
        <begin position="76"/>
        <end position="119"/>
    </location>
</feature>
<proteinExistence type="predicted"/>
<dbReference type="PANTHER" id="PTHR16461">
    <property type="entry name" value="TOLL-INTERACTING PROTEIN"/>
    <property type="match status" value="1"/>
</dbReference>
<dbReference type="EMBL" id="MU866100">
    <property type="protein sequence ID" value="KAK4180307.1"/>
    <property type="molecule type" value="Genomic_DNA"/>
</dbReference>
<dbReference type="GO" id="GO:0004190">
    <property type="term" value="F:aspartic-type endopeptidase activity"/>
    <property type="evidence" value="ECO:0007669"/>
    <property type="project" value="InterPro"/>
</dbReference>
<feature type="domain" description="GP-PDE" evidence="8">
    <location>
        <begin position="1179"/>
        <end position="1454"/>
    </location>
</feature>
<dbReference type="PROSITE" id="PS51382">
    <property type="entry name" value="SPX"/>
    <property type="match status" value="1"/>
</dbReference>
<dbReference type="GO" id="GO:0043130">
    <property type="term" value="F:ubiquitin binding"/>
    <property type="evidence" value="ECO:0007669"/>
    <property type="project" value="InterPro"/>
</dbReference>
<keyword evidence="10" id="KW-1185">Reference proteome</keyword>
<dbReference type="InterPro" id="IPR017946">
    <property type="entry name" value="PLC-like_Pdiesterase_TIM-brl"/>
</dbReference>
<organism evidence="9 10">
    <name type="scientific">Triangularia setosa</name>
    <dbReference type="NCBI Taxonomy" id="2587417"/>
    <lineage>
        <taxon>Eukaryota</taxon>
        <taxon>Fungi</taxon>
        <taxon>Dikarya</taxon>
        <taxon>Ascomycota</taxon>
        <taxon>Pezizomycotina</taxon>
        <taxon>Sordariomycetes</taxon>
        <taxon>Sordariomycetidae</taxon>
        <taxon>Sordariales</taxon>
        <taxon>Podosporaceae</taxon>
        <taxon>Triangularia</taxon>
    </lineage>
</organism>
<dbReference type="InterPro" id="IPR041807">
    <property type="entry name" value="Cue5/Don1_CUE"/>
</dbReference>
<feature type="compositionally biased region" description="Basic and acidic residues" evidence="4">
    <location>
        <begin position="204"/>
        <end position="218"/>
    </location>
</feature>
<reference evidence="9" key="2">
    <citation type="submission" date="2023-05" db="EMBL/GenBank/DDBJ databases">
        <authorList>
            <consortium name="Lawrence Berkeley National Laboratory"/>
            <person name="Steindorff A."/>
            <person name="Hensen N."/>
            <person name="Bonometti L."/>
            <person name="Westerberg I."/>
            <person name="Brannstrom I.O."/>
            <person name="Guillou S."/>
            <person name="Cros-Aarteil S."/>
            <person name="Calhoun S."/>
            <person name="Haridas S."/>
            <person name="Kuo A."/>
            <person name="Mondo S."/>
            <person name="Pangilinan J."/>
            <person name="Riley R."/>
            <person name="Labutti K."/>
            <person name="Andreopoulos B."/>
            <person name="Lipzen A."/>
            <person name="Chen C."/>
            <person name="Yanf M."/>
            <person name="Daum C."/>
            <person name="Ng V."/>
            <person name="Clum A."/>
            <person name="Ohm R."/>
            <person name="Martin F."/>
            <person name="Silar P."/>
            <person name="Natvig D."/>
            <person name="Lalanne C."/>
            <person name="Gautier V."/>
            <person name="Ament-Velasquez S.L."/>
            <person name="Kruys A."/>
            <person name="Hutchinson M.I."/>
            <person name="Powell A.J."/>
            <person name="Barry K."/>
            <person name="Miller A.N."/>
            <person name="Grigoriev I.V."/>
            <person name="Debuchy R."/>
            <person name="Gladieux P."/>
            <person name="Thoren M.H."/>
            <person name="Johannesson H."/>
        </authorList>
    </citation>
    <scope>NUCLEOTIDE SEQUENCE</scope>
    <source>
        <strain evidence="9">CBS 892.96</strain>
    </source>
</reference>
<keyword evidence="2 3" id="KW-0040">ANK repeat</keyword>
<dbReference type="PROSITE" id="PS50175">
    <property type="entry name" value="ASP_PROT_RETROV"/>
    <property type="match status" value="1"/>
</dbReference>
<dbReference type="Pfam" id="PF02845">
    <property type="entry name" value="CUE"/>
    <property type="match status" value="1"/>
</dbReference>
<dbReference type="PROSITE" id="PS50297">
    <property type="entry name" value="ANK_REP_REGION"/>
    <property type="match status" value="3"/>
</dbReference>
<feature type="non-terminal residue" evidence="9">
    <location>
        <position position="1454"/>
    </location>
</feature>
<dbReference type="InterPro" id="IPR036770">
    <property type="entry name" value="Ankyrin_rpt-contain_sf"/>
</dbReference>
<dbReference type="SUPFAM" id="SSF51695">
    <property type="entry name" value="PLC-like phosphodiesterases"/>
    <property type="match status" value="1"/>
</dbReference>
<dbReference type="Pfam" id="PF03105">
    <property type="entry name" value="SPX"/>
    <property type="match status" value="1"/>
</dbReference>
<dbReference type="PROSITE" id="PS51704">
    <property type="entry name" value="GP_PDE"/>
    <property type="match status" value="1"/>
</dbReference>
<dbReference type="InterPro" id="IPR002110">
    <property type="entry name" value="Ankyrin_rpt"/>
</dbReference>
<dbReference type="InterPro" id="IPR057506">
    <property type="entry name" value="C2_GPCPD1"/>
</dbReference>
<feature type="region of interest" description="Disordered" evidence="4">
    <location>
        <begin position="114"/>
        <end position="218"/>
    </location>
</feature>
<feature type="compositionally biased region" description="Basic and acidic residues" evidence="4">
    <location>
        <begin position="153"/>
        <end position="166"/>
    </location>
</feature>
<sequence length="1454" mass="159152">MSAPTDANKVPPAPESPTTARPLEMDDDDVQEAGIINNDDNTTRNVTTSSNSANATSPVSATGEVPPPQPPRPVSETQQHQQMLKEAFPSIDMAVIKAVLTASRGQIEPAFNALLEMTDPDAAAQNEQPPPQPPRPAAVPHGPTTTAQEQLEADERYARQLAEHFENVGAYEARTSNRGGRGGSPGQGGDPMPRGRQQTGLRPSQEEREHSFLDDDLPVIKEQLKKGFLETQTKVNTWFTDFKKKIDEHFDEQEEERRRAEASGSNPLMGRPTRDQTQTRRSADYDRYDADPELLSDDFAGMKFHSDGTPVQNQRQFGSNPNVFRPPPPSKSPRSHEGRKVAFSDKVEDIDAYNASPKLQAKDAAAPGGSKPSKWQPLSAVEPNPIADNDPFSLGDSDDEREVKDKKEVKMEDSERLRQATADAMADSLVDDKTKPGTSLPHPHTFKMKFGKQIQKRQLEVPEYAASFTNYKALKKLIKKLSATPVLQSQNGTGVQGFYATPGSISGGLEHLDSQAALQANKATFFFQLERELEKVNAFYLQKEAELKVRLKTLLDKKKVLQSRYGGNISRRSAKFTTLQEGFQQFANDLNKLQQFVEINGTAFSKILKKWDKTSKSKTKELYLSRAVEVQPFFNATVISELSDQATTSLQELGAWSDGENLSFQETSSRPDHIVSSQHLLGTDEGDADTLLLDTVLSGNLEGLRDLLGRMRAVTTDPNGQQQQQANVAMMERVTRTFLASINEGPLEALHVLLETGLVDIQSEDDINERNCLHQAAIYGNGFVLEYGLSKGVAVDRTDVYGRVPLHYASIHGRLDMLDALLAGAPQTINLIDHDNFTPLIHAIVHGHLECVGRLLERSARLDPVSDTDHVPLNLACEHGSLAIAELLLKHGARILADAEGLYPQHLVARSGQTPELLLLLKNYGADLDQIDKLYGWTPLVHAASEGNVPCLQALLNVGADPNILDEKDLPAMYYAAWEGHLECMKLLTPLSKGKTASPLARQIGAPLAPMASSSAPVPMSLDVDAIPVLELPPPIIPLRRYGHNFLDNKTVVQINFDGEQPLVFFHDSKYPAARLTISSKVSDVIPKNIMLPFQEDTRLVSFQIDNLDSFTLDFDVFPAYGAKVIAKTVALPNTFRALLNSNSGSCCLPLFDPRLRAIGQISFHAQVIKPFQGKPLEITDFETYWKATSQFDTPSMNATTATTSTAMSSSTFVTGSSLTGDFVRIYVQHTSDGVPVLWPQWTVSCAGIDIPVSRLTLAQFRTVTGPSLASSSSSSNVPHLPQDNIASVHQILSTCGGTTLHEALSLLPKGMHVNIQVLYPTPAERERMLSLTGAGHGLSADLNAFVDAILTVVFDHARAQRSSHQPHSANQPRNIRSVVFSSYNSSVCTALNWKQPNFPVFLCNDLGKTGEGEGVVGAGAANNTTVRSMSVKDAVRTAQSNNLMGLICCERLL</sequence>
<dbReference type="Pfam" id="PF25329">
    <property type="entry name" value="C2_GDE1"/>
    <property type="match status" value="1"/>
</dbReference>
<dbReference type="Pfam" id="PF12796">
    <property type="entry name" value="Ank_2"/>
    <property type="match status" value="3"/>
</dbReference>
<reference evidence="9" key="1">
    <citation type="journal article" date="2023" name="Mol. Phylogenet. Evol.">
        <title>Genome-scale phylogeny and comparative genomics of the fungal order Sordariales.</title>
        <authorList>
            <person name="Hensen N."/>
            <person name="Bonometti L."/>
            <person name="Westerberg I."/>
            <person name="Brannstrom I.O."/>
            <person name="Guillou S."/>
            <person name="Cros-Aarteil S."/>
            <person name="Calhoun S."/>
            <person name="Haridas S."/>
            <person name="Kuo A."/>
            <person name="Mondo S."/>
            <person name="Pangilinan J."/>
            <person name="Riley R."/>
            <person name="LaButti K."/>
            <person name="Andreopoulos B."/>
            <person name="Lipzen A."/>
            <person name="Chen C."/>
            <person name="Yan M."/>
            <person name="Daum C."/>
            <person name="Ng V."/>
            <person name="Clum A."/>
            <person name="Steindorff A."/>
            <person name="Ohm R.A."/>
            <person name="Martin F."/>
            <person name="Silar P."/>
            <person name="Natvig D.O."/>
            <person name="Lalanne C."/>
            <person name="Gautier V."/>
            <person name="Ament-Velasquez S.L."/>
            <person name="Kruys A."/>
            <person name="Hutchinson M.I."/>
            <person name="Powell A.J."/>
            <person name="Barry K."/>
            <person name="Miller A.N."/>
            <person name="Grigoriev I.V."/>
            <person name="Debuchy R."/>
            <person name="Gladieux P."/>
            <person name="Hiltunen Thoren M."/>
            <person name="Johannesson H."/>
        </authorList>
    </citation>
    <scope>NUCLEOTIDE SEQUENCE</scope>
    <source>
        <strain evidence="9">CBS 892.96</strain>
    </source>
</reference>
<dbReference type="CDD" id="cd14483">
    <property type="entry name" value="SPX_PHO81_NUC-2_like"/>
    <property type="match status" value="1"/>
</dbReference>
<evidence type="ECO:0000259" key="5">
    <source>
        <dbReference type="PROSITE" id="PS50175"/>
    </source>
</evidence>
<protein>
    <recommendedName>
        <fullName evidence="11">Ankyrin repeat protein nuc-2</fullName>
    </recommendedName>
</protein>
<name>A0AAN7AC66_9PEZI</name>
<feature type="compositionally biased region" description="Basic and acidic residues" evidence="4">
    <location>
        <begin position="401"/>
        <end position="416"/>
    </location>
</feature>
<dbReference type="GO" id="GO:0031624">
    <property type="term" value="F:ubiquitin conjugating enzyme binding"/>
    <property type="evidence" value="ECO:0007669"/>
    <property type="project" value="TreeGrafter"/>
</dbReference>
<evidence type="ECO:0008006" key="11">
    <source>
        <dbReference type="Google" id="ProtNLM"/>
    </source>
</evidence>
<dbReference type="SUPFAM" id="SSF48403">
    <property type="entry name" value="Ankyrin repeat"/>
    <property type="match status" value="1"/>
</dbReference>
<feature type="domain" description="Peptidase A2" evidence="5">
    <location>
        <begin position="952"/>
        <end position="1046"/>
    </location>
</feature>
<feature type="repeat" description="ANK" evidence="3">
    <location>
        <begin position="801"/>
        <end position="822"/>
    </location>
</feature>
<dbReference type="PROSITE" id="PS50088">
    <property type="entry name" value="ANK_REPEAT"/>
    <property type="match status" value="5"/>
</dbReference>
<dbReference type="PROSITE" id="PS51140">
    <property type="entry name" value="CUE"/>
    <property type="match status" value="1"/>
</dbReference>
<dbReference type="GO" id="GO:0005737">
    <property type="term" value="C:cytoplasm"/>
    <property type="evidence" value="ECO:0007669"/>
    <property type="project" value="TreeGrafter"/>
</dbReference>
<dbReference type="GO" id="GO:0006511">
    <property type="term" value="P:ubiquitin-dependent protein catabolic process"/>
    <property type="evidence" value="ECO:0007669"/>
    <property type="project" value="TreeGrafter"/>
</dbReference>
<dbReference type="FunFam" id="1.10.8.10:FF:000064">
    <property type="entry name" value="Similar to CUE domain-containing protein"/>
    <property type="match status" value="1"/>
</dbReference>
<evidence type="ECO:0000259" key="6">
    <source>
        <dbReference type="PROSITE" id="PS51140"/>
    </source>
</evidence>
<keyword evidence="1" id="KW-0677">Repeat</keyword>
<evidence type="ECO:0000256" key="2">
    <source>
        <dbReference type="ARBA" id="ARBA00023043"/>
    </source>
</evidence>
<evidence type="ECO:0000256" key="3">
    <source>
        <dbReference type="PROSITE-ProRule" id="PRU00023"/>
    </source>
</evidence>
<feature type="compositionally biased region" description="Gly residues" evidence="4">
    <location>
        <begin position="179"/>
        <end position="189"/>
    </location>
</feature>
<dbReference type="GO" id="GO:0006629">
    <property type="term" value="P:lipid metabolic process"/>
    <property type="evidence" value="ECO:0007669"/>
    <property type="project" value="InterPro"/>
</dbReference>
<gene>
    <name evidence="9" type="ORF">QBC36DRAFT_204870</name>
</gene>
<dbReference type="InterPro" id="IPR001995">
    <property type="entry name" value="Peptidase_A2_cat"/>
</dbReference>
<dbReference type="InterPro" id="IPR009060">
    <property type="entry name" value="UBA-like_sf"/>
</dbReference>
<dbReference type="Gene3D" id="1.25.40.20">
    <property type="entry name" value="Ankyrin repeat-containing domain"/>
    <property type="match status" value="1"/>
</dbReference>
<feature type="compositionally biased region" description="Basic and acidic residues" evidence="4">
    <location>
        <begin position="334"/>
        <end position="349"/>
    </location>
</feature>